<evidence type="ECO:0000313" key="4">
    <source>
        <dbReference type="Proteomes" id="UP000596035"/>
    </source>
</evidence>
<reference evidence="1" key="1">
    <citation type="journal article" date="2017" name="Genome Announc.">
        <title>High-Quality Whole-Genome Sequences of the Oligo-Mouse-Microbiota Bacterial Community.</title>
        <authorList>
            <person name="Garzetti D."/>
            <person name="Brugiroux S."/>
            <person name="Bunk B."/>
            <person name="Pukall R."/>
            <person name="McCoy K.D."/>
            <person name="Macpherson A.J."/>
            <person name="Stecher B."/>
        </authorList>
    </citation>
    <scope>NUCLEOTIDE SEQUENCE</scope>
    <source>
        <strain evidence="1">KB18</strain>
    </source>
</reference>
<dbReference type="Gene3D" id="3.40.50.300">
    <property type="entry name" value="P-loop containing nucleotide triphosphate hydrolases"/>
    <property type="match status" value="1"/>
</dbReference>
<evidence type="ECO:0000313" key="2">
    <source>
        <dbReference type="EMBL" id="QQR29240.1"/>
    </source>
</evidence>
<dbReference type="EMBL" id="CP065321">
    <property type="protein sequence ID" value="QQR29240.1"/>
    <property type="molecule type" value="Genomic_DNA"/>
</dbReference>
<gene>
    <name evidence="1" type="ORF">ADH66_04360</name>
    <name evidence="2" type="ORF">I5Q82_14425</name>
</gene>
<sequence>MKHLIIAGVPRSGKSTLSRRVAKALGWQHVSMDAIIAGFERCFPETGIDTGLSVNKNKSSMEILHIISGKIGPFLRAMTDPEEYDRKNGPMVIDMYQLLPEDYAKYLDPDICGIIYLLTGDVTPEERCRIQKEFDTPEDYTYELSDQERLEGCGYLVEQSRLLREQCEHLGLPYFETARDRETVFDGIMEKLRRDVPEYEN</sequence>
<proteinExistence type="predicted"/>
<dbReference type="KEGG" id="amur:ADH66_04360"/>
<dbReference type="Proteomes" id="UP000196710">
    <property type="component" value="Chromosome"/>
</dbReference>
<dbReference type="EMBL" id="CP021422">
    <property type="protein sequence ID" value="ASB39952.1"/>
    <property type="molecule type" value="Genomic_DNA"/>
</dbReference>
<reference evidence="3" key="2">
    <citation type="submission" date="2017-05" db="EMBL/GenBank/DDBJ databases">
        <title>Improved OligoMM genomes.</title>
        <authorList>
            <person name="Garzetti D."/>
        </authorList>
    </citation>
    <scope>NUCLEOTIDE SEQUENCE [LARGE SCALE GENOMIC DNA]</scope>
    <source>
        <strain evidence="3">KB18</strain>
    </source>
</reference>
<dbReference type="SUPFAM" id="SSF52540">
    <property type="entry name" value="P-loop containing nucleoside triphosphate hydrolases"/>
    <property type="match status" value="1"/>
</dbReference>
<accession>A0A1Z2XND0</accession>
<dbReference type="AlphaFoldDB" id="A0A1Z2XND0"/>
<evidence type="ECO:0000313" key="3">
    <source>
        <dbReference type="Proteomes" id="UP000196710"/>
    </source>
</evidence>
<reference evidence="2 4" key="3">
    <citation type="submission" date="2020-11" db="EMBL/GenBank/DDBJ databases">
        <title>Closed and high quality bacterial genomes of the OMM12 community.</title>
        <authorList>
            <person name="Marbouty M."/>
            <person name="Lamy-Besnier Q."/>
            <person name="Debarbieux L."/>
            <person name="Koszul R."/>
        </authorList>
    </citation>
    <scope>NUCLEOTIDE SEQUENCE [LARGE SCALE GENOMIC DNA]</scope>
    <source>
        <strain evidence="2 4">KB18</strain>
    </source>
</reference>
<evidence type="ECO:0000313" key="1">
    <source>
        <dbReference type="EMBL" id="ASB39952.1"/>
    </source>
</evidence>
<evidence type="ECO:0008006" key="5">
    <source>
        <dbReference type="Google" id="ProtNLM"/>
    </source>
</evidence>
<dbReference type="Proteomes" id="UP000596035">
    <property type="component" value="Chromosome"/>
</dbReference>
<organism evidence="2 4">
    <name type="scientific">Acutalibacter muris</name>
    <dbReference type="NCBI Taxonomy" id="1796620"/>
    <lineage>
        <taxon>Bacteria</taxon>
        <taxon>Bacillati</taxon>
        <taxon>Bacillota</taxon>
        <taxon>Clostridia</taxon>
        <taxon>Eubacteriales</taxon>
        <taxon>Acutalibacteraceae</taxon>
        <taxon>Acutalibacter</taxon>
    </lineage>
</organism>
<dbReference type="InterPro" id="IPR027417">
    <property type="entry name" value="P-loop_NTPase"/>
</dbReference>
<protein>
    <recommendedName>
        <fullName evidence="5">Adenylate kinase</fullName>
    </recommendedName>
</protein>
<keyword evidence="3" id="KW-1185">Reference proteome</keyword>
<dbReference type="RefSeq" id="WP_066535238.1">
    <property type="nucleotide sequence ID" value="NZ_CP021422.1"/>
</dbReference>
<name>A0A1Z2XND0_9FIRM</name>